<evidence type="ECO:0000313" key="1">
    <source>
        <dbReference type="EMBL" id="THU84807.1"/>
    </source>
</evidence>
<name>A0A4S8L7Y3_DENBC</name>
<accession>A0A4S8L7Y3</accession>
<gene>
    <name evidence="1" type="ORF">K435DRAFT_869908</name>
</gene>
<dbReference type="Proteomes" id="UP000297245">
    <property type="component" value="Unassembled WGS sequence"/>
</dbReference>
<proteinExistence type="predicted"/>
<protein>
    <submittedName>
        <fullName evidence="1">Uncharacterized protein</fullName>
    </submittedName>
</protein>
<dbReference type="AlphaFoldDB" id="A0A4S8L7Y3"/>
<evidence type="ECO:0000313" key="2">
    <source>
        <dbReference type="Proteomes" id="UP000297245"/>
    </source>
</evidence>
<sequence>MPPPPNAQPNDLAFTDHLRNCIVLLEHVHRFVLAGRALWNTAKRLWNDYDGTQRVRNVWRYLRGTND</sequence>
<dbReference type="EMBL" id="ML179579">
    <property type="protein sequence ID" value="THU84807.1"/>
    <property type="molecule type" value="Genomic_DNA"/>
</dbReference>
<organism evidence="1 2">
    <name type="scientific">Dendrothele bispora (strain CBS 962.96)</name>
    <dbReference type="NCBI Taxonomy" id="1314807"/>
    <lineage>
        <taxon>Eukaryota</taxon>
        <taxon>Fungi</taxon>
        <taxon>Dikarya</taxon>
        <taxon>Basidiomycota</taxon>
        <taxon>Agaricomycotina</taxon>
        <taxon>Agaricomycetes</taxon>
        <taxon>Agaricomycetidae</taxon>
        <taxon>Agaricales</taxon>
        <taxon>Agaricales incertae sedis</taxon>
        <taxon>Dendrothele</taxon>
    </lineage>
</organism>
<keyword evidence="2" id="KW-1185">Reference proteome</keyword>
<reference evidence="1 2" key="1">
    <citation type="journal article" date="2019" name="Nat. Ecol. Evol.">
        <title>Megaphylogeny resolves global patterns of mushroom evolution.</title>
        <authorList>
            <person name="Varga T."/>
            <person name="Krizsan K."/>
            <person name="Foldi C."/>
            <person name="Dima B."/>
            <person name="Sanchez-Garcia M."/>
            <person name="Sanchez-Ramirez S."/>
            <person name="Szollosi G.J."/>
            <person name="Szarkandi J.G."/>
            <person name="Papp V."/>
            <person name="Albert L."/>
            <person name="Andreopoulos W."/>
            <person name="Angelini C."/>
            <person name="Antonin V."/>
            <person name="Barry K.W."/>
            <person name="Bougher N.L."/>
            <person name="Buchanan P."/>
            <person name="Buyck B."/>
            <person name="Bense V."/>
            <person name="Catcheside P."/>
            <person name="Chovatia M."/>
            <person name="Cooper J."/>
            <person name="Damon W."/>
            <person name="Desjardin D."/>
            <person name="Finy P."/>
            <person name="Geml J."/>
            <person name="Haridas S."/>
            <person name="Hughes K."/>
            <person name="Justo A."/>
            <person name="Karasinski D."/>
            <person name="Kautmanova I."/>
            <person name="Kiss B."/>
            <person name="Kocsube S."/>
            <person name="Kotiranta H."/>
            <person name="LaButti K.M."/>
            <person name="Lechner B.E."/>
            <person name="Liimatainen K."/>
            <person name="Lipzen A."/>
            <person name="Lukacs Z."/>
            <person name="Mihaltcheva S."/>
            <person name="Morgado L.N."/>
            <person name="Niskanen T."/>
            <person name="Noordeloos M.E."/>
            <person name="Ohm R.A."/>
            <person name="Ortiz-Santana B."/>
            <person name="Ovrebo C."/>
            <person name="Racz N."/>
            <person name="Riley R."/>
            <person name="Savchenko A."/>
            <person name="Shiryaev A."/>
            <person name="Soop K."/>
            <person name="Spirin V."/>
            <person name="Szebenyi C."/>
            <person name="Tomsovsky M."/>
            <person name="Tulloss R.E."/>
            <person name="Uehling J."/>
            <person name="Grigoriev I.V."/>
            <person name="Vagvolgyi C."/>
            <person name="Papp T."/>
            <person name="Martin F.M."/>
            <person name="Miettinen O."/>
            <person name="Hibbett D.S."/>
            <person name="Nagy L.G."/>
        </authorList>
    </citation>
    <scope>NUCLEOTIDE SEQUENCE [LARGE SCALE GENOMIC DNA]</scope>
    <source>
        <strain evidence="1 2">CBS 962.96</strain>
    </source>
</reference>